<dbReference type="STRING" id="291169.A9E74_01722"/>
<dbReference type="PANTHER" id="PTHR30482:SF4">
    <property type="entry name" value="SLR1201 PROTEIN"/>
    <property type="match status" value="1"/>
</dbReference>
<dbReference type="InterPro" id="IPR001851">
    <property type="entry name" value="ABC_transp_permease"/>
</dbReference>
<keyword evidence="2" id="KW-1003">Cell membrane</keyword>
<keyword evidence="8" id="KW-1185">Reference proteome</keyword>
<name>A0A1E3GR84_9GAMM</name>
<feature type="transmembrane region" description="Helical" evidence="6">
    <location>
        <begin position="203"/>
        <end position="222"/>
    </location>
</feature>
<dbReference type="CDD" id="cd06581">
    <property type="entry name" value="TM_PBP1_LivM_like"/>
    <property type="match status" value="1"/>
</dbReference>
<evidence type="ECO:0000256" key="2">
    <source>
        <dbReference type="ARBA" id="ARBA00022475"/>
    </source>
</evidence>
<dbReference type="AlphaFoldDB" id="A0A1E3GR84"/>
<feature type="transmembrane region" description="Helical" evidence="6">
    <location>
        <begin position="243"/>
        <end position="269"/>
    </location>
</feature>
<feature type="transmembrane region" description="Helical" evidence="6">
    <location>
        <begin position="301"/>
        <end position="318"/>
    </location>
</feature>
<protein>
    <submittedName>
        <fullName evidence="7">Leucine/isoleucine/valine transporter permease subunit</fullName>
    </submittedName>
</protein>
<comment type="caution">
    <text evidence="7">The sequence shown here is derived from an EMBL/GenBank/DDBJ whole genome shotgun (WGS) entry which is preliminary data.</text>
</comment>
<feature type="transmembrane region" description="Helical" evidence="6">
    <location>
        <begin position="330"/>
        <end position="355"/>
    </location>
</feature>
<reference evidence="7 8" key="1">
    <citation type="submission" date="2016-07" db="EMBL/GenBank/DDBJ databases">
        <title>Draft Genome Sequence of Methylophaga muralis Bur 1.</title>
        <authorList>
            <person name="Vasilenko O.V."/>
            <person name="Doronina N.V."/>
            <person name="Shmareva M.N."/>
            <person name="Tarlachkov S.V."/>
            <person name="Mustakhimov I."/>
            <person name="Trotsenko Y.A."/>
        </authorList>
    </citation>
    <scope>NUCLEOTIDE SEQUENCE [LARGE SCALE GENOMIC DNA]</scope>
    <source>
        <strain evidence="7 8">Bur 1</strain>
    </source>
</reference>
<evidence type="ECO:0000313" key="8">
    <source>
        <dbReference type="Proteomes" id="UP000094379"/>
    </source>
</evidence>
<organism evidence="7 8">
    <name type="scientific">Methylophaga muralis</name>
    <dbReference type="NCBI Taxonomy" id="291169"/>
    <lineage>
        <taxon>Bacteria</taxon>
        <taxon>Pseudomonadati</taxon>
        <taxon>Pseudomonadota</taxon>
        <taxon>Gammaproteobacteria</taxon>
        <taxon>Thiotrichales</taxon>
        <taxon>Piscirickettsiaceae</taxon>
        <taxon>Methylophaga</taxon>
    </lineage>
</organism>
<dbReference type="NCBIfam" id="TIGR03408">
    <property type="entry name" value="urea_trans_UrtC"/>
    <property type="match status" value="1"/>
</dbReference>
<evidence type="ECO:0000313" key="7">
    <source>
        <dbReference type="EMBL" id="ODN66553.1"/>
    </source>
</evidence>
<dbReference type="GO" id="GO:0015658">
    <property type="term" value="F:branched-chain amino acid transmembrane transporter activity"/>
    <property type="evidence" value="ECO:0007669"/>
    <property type="project" value="InterPro"/>
</dbReference>
<proteinExistence type="predicted"/>
<evidence type="ECO:0000256" key="6">
    <source>
        <dbReference type="SAM" id="Phobius"/>
    </source>
</evidence>
<gene>
    <name evidence="7" type="ORF">A9E74_01722</name>
</gene>
<dbReference type="InterPro" id="IPR017778">
    <property type="entry name" value="ABC_transptr_urea_perm_UrtC"/>
</dbReference>
<evidence type="ECO:0000256" key="5">
    <source>
        <dbReference type="ARBA" id="ARBA00023136"/>
    </source>
</evidence>
<dbReference type="GO" id="GO:0005886">
    <property type="term" value="C:plasma membrane"/>
    <property type="evidence" value="ECO:0007669"/>
    <property type="project" value="UniProtKB-SubCell"/>
</dbReference>
<evidence type="ECO:0000256" key="1">
    <source>
        <dbReference type="ARBA" id="ARBA00004429"/>
    </source>
</evidence>
<accession>A0A1E3GR84</accession>
<evidence type="ECO:0000256" key="4">
    <source>
        <dbReference type="ARBA" id="ARBA00022989"/>
    </source>
</evidence>
<dbReference type="PANTHER" id="PTHR30482">
    <property type="entry name" value="HIGH-AFFINITY BRANCHED-CHAIN AMINO ACID TRANSPORT SYSTEM PERMEASE"/>
    <property type="match status" value="1"/>
</dbReference>
<sequence length="383" mass="41538">MTHSHLKIMAYVIFIVTVLMLPLALDEFWLNRTAKYLIFGMLGVAVSLSWGYAGILNLGQGMFFGAGAYMLGMSLKLASPTSLEQGTESPIPDFMMWNAEPNAVIDLCCINSGSFLWIPFQSQTFGLIMAIALPVLFAWALGSIIFSKGISGVFISIITLASVLLMRLLVVDNQALTGGFNGLTDLAWFTVFGYEFDPYSVTTYYLVACSLIVVLLLTRLLINSRSGLILQSIRDDQNRAKYLGFDAAAYQTFFFCVSAAISGFAGLLYVITSEFASPTFMDLTFSITMVIWAAVGGRASILGACIGAIAISMLGSSVSESELFVESWQAILGLCFVLVVLFMPNGLAGIAHGLCKKFVARQDDKKQRNEQNKAEELTKGGAA</sequence>
<feature type="transmembrane region" description="Helical" evidence="6">
    <location>
        <begin position="6"/>
        <end position="24"/>
    </location>
</feature>
<dbReference type="EMBL" id="MCRI01000017">
    <property type="protein sequence ID" value="ODN66553.1"/>
    <property type="molecule type" value="Genomic_DNA"/>
</dbReference>
<keyword evidence="3 6" id="KW-0812">Transmembrane</keyword>
<feature type="transmembrane region" description="Helical" evidence="6">
    <location>
        <begin position="36"/>
        <end position="55"/>
    </location>
</feature>
<dbReference type="PATRIC" id="fig|291169.3.peg.1732"/>
<evidence type="ECO:0000256" key="3">
    <source>
        <dbReference type="ARBA" id="ARBA00022692"/>
    </source>
</evidence>
<keyword evidence="5 6" id="KW-0472">Membrane</keyword>
<dbReference type="Proteomes" id="UP000094379">
    <property type="component" value="Unassembled WGS sequence"/>
</dbReference>
<dbReference type="Pfam" id="PF02653">
    <property type="entry name" value="BPD_transp_2"/>
    <property type="match status" value="1"/>
</dbReference>
<feature type="transmembrane region" description="Helical" evidence="6">
    <location>
        <begin position="124"/>
        <end position="146"/>
    </location>
</feature>
<dbReference type="RefSeq" id="WP_084003005.1">
    <property type="nucleotide sequence ID" value="NZ_MCRI01000017.1"/>
</dbReference>
<dbReference type="InterPro" id="IPR043428">
    <property type="entry name" value="LivM-like"/>
</dbReference>
<feature type="transmembrane region" description="Helical" evidence="6">
    <location>
        <begin position="153"/>
        <end position="170"/>
    </location>
</feature>
<comment type="subcellular location">
    <subcellularLocation>
        <location evidence="1">Cell inner membrane</location>
        <topology evidence="1">Multi-pass membrane protein</topology>
    </subcellularLocation>
</comment>
<keyword evidence="4 6" id="KW-1133">Transmembrane helix</keyword>